<evidence type="ECO:0000256" key="2">
    <source>
        <dbReference type="ARBA" id="ARBA00022963"/>
    </source>
</evidence>
<evidence type="ECO:0000256" key="1">
    <source>
        <dbReference type="ARBA" id="ARBA00022801"/>
    </source>
</evidence>
<dbReference type="RefSeq" id="WP_091227259.1">
    <property type="nucleotide sequence ID" value="NZ_FNBG01000003.1"/>
</dbReference>
<gene>
    <name evidence="5" type="ORF">SAMN04488542_103233</name>
</gene>
<name>A0A1G7GWT2_9BACL</name>
<evidence type="ECO:0000256" key="3">
    <source>
        <dbReference type="ARBA" id="ARBA00023098"/>
    </source>
</evidence>
<dbReference type="Pfam" id="PF03403">
    <property type="entry name" value="PAF-AH_p_II"/>
    <property type="match status" value="1"/>
</dbReference>
<evidence type="ECO:0000313" key="6">
    <source>
        <dbReference type="Proteomes" id="UP000198972"/>
    </source>
</evidence>
<dbReference type="InterPro" id="IPR029058">
    <property type="entry name" value="AB_hydrolase_fold"/>
</dbReference>
<keyword evidence="2" id="KW-0442">Lipid degradation</keyword>
<dbReference type="GO" id="GO:0003847">
    <property type="term" value="F:1-alkyl-2-acetylglycerophosphocholine esterase activity"/>
    <property type="evidence" value="ECO:0007669"/>
    <property type="project" value="TreeGrafter"/>
</dbReference>
<accession>A0A1G7GWT2</accession>
<keyword evidence="4" id="KW-0812">Transmembrane</keyword>
<evidence type="ECO:0000256" key="4">
    <source>
        <dbReference type="SAM" id="Phobius"/>
    </source>
</evidence>
<dbReference type="EMBL" id="FNBG01000003">
    <property type="protein sequence ID" value="SDE92606.1"/>
    <property type="molecule type" value="Genomic_DNA"/>
</dbReference>
<keyword evidence="6" id="KW-1185">Reference proteome</keyword>
<dbReference type="OrthoDB" id="9814760at2"/>
<dbReference type="GO" id="GO:0016042">
    <property type="term" value="P:lipid catabolic process"/>
    <property type="evidence" value="ECO:0007669"/>
    <property type="project" value="UniProtKB-KW"/>
</dbReference>
<feature type="transmembrane region" description="Helical" evidence="4">
    <location>
        <begin position="29"/>
        <end position="48"/>
    </location>
</feature>
<keyword evidence="1 5" id="KW-0378">Hydrolase</keyword>
<reference evidence="5 6" key="1">
    <citation type="submission" date="2016-10" db="EMBL/GenBank/DDBJ databases">
        <authorList>
            <person name="de Groot N.N."/>
        </authorList>
    </citation>
    <scope>NUCLEOTIDE SEQUENCE [LARGE SCALE GENOMIC DNA]</scope>
    <source>
        <strain evidence="5 6">DSM 28129</strain>
    </source>
</reference>
<dbReference type="SUPFAM" id="SSF53474">
    <property type="entry name" value="alpha/beta-Hydrolases"/>
    <property type="match status" value="1"/>
</dbReference>
<feature type="transmembrane region" description="Helical" evidence="4">
    <location>
        <begin position="54"/>
        <end position="72"/>
    </location>
</feature>
<feature type="transmembrane region" description="Helical" evidence="4">
    <location>
        <begin position="84"/>
        <end position="106"/>
    </location>
</feature>
<keyword evidence="4" id="KW-0472">Membrane</keyword>
<feature type="transmembrane region" description="Helical" evidence="4">
    <location>
        <begin position="6"/>
        <end position="22"/>
    </location>
</feature>
<dbReference type="PANTHER" id="PTHR10272">
    <property type="entry name" value="PLATELET-ACTIVATING FACTOR ACETYLHYDROLASE"/>
    <property type="match status" value="1"/>
</dbReference>
<evidence type="ECO:0000313" key="5">
    <source>
        <dbReference type="EMBL" id="SDE92606.1"/>
    </source>
</evidence>
<keyword evidence="4" id="KW-1133">Transmembrane helix</keyword>
<dbReference type="PANTHER" id="PTHR10272:SF0">
    <property type="entry name" value="PLATELET-ACTIVATING FACTOR ACETYLHYDROLASE"/>
    <property type="match status" value="1"/>
</dbReference>
<keyword evidence="3" id="KW-0443">Lipid metabolism</keyword>
<protein>
    <submittedName>
        <fullName evidence="5">Platelet-activating factor acetylhydrolase, isoform II</fullName>
    </submittedName>
</protein>
<organism evidence="5 6">
    <name type="scientific">Fontibacillus panacisegetis</name>
    <dbReference type="NCBI Taxonomy" id="670482"/>
    <lineage>
        <taxon>Bacteria</taxon>
        <taxon>Bacillati</taxon>
        <taxon>Bacillota</taxon>
        <taxon>Bacilli</taxon>
        <taxon>Bacillales</taxon>
        <taxon>Paenibacillaceae</taxon>
        <taxon>Fontibacillus</taxon>
    </lineage>
</organism>
<proteinExistence type="predicted"/>
<sequence>MRIFEILILAGLLLSALGLLIIKDARLRMVFPALSAVLAFIGIGTEGYRFVMTPAYILAAVLFACSLLKLFSSERRKHPVLRSFAIAAFCIFYALSVALPLLLPVYDLPKPRGKELVGTIRLDFTNPTRRDLLSGGTTAQEIAVQVWYPASDAGIGTRAHWMDNRKVASLFAQNLRLPDILGQLCLIRTNSFWNAPLSNETDKYPVILFSGGAGSFNGQNTIQMEELASQGYIVFSVSHPYDDFAVIYADGSVVPSHSTQFEALIKDSADAITEAQKQIADESSPDFYRAMLRNSKLNAENVRIWGDDMIFIADQVGRLDDGSISSMFEGRLDTENMGIFGHSFGGAAAGQAILTDNRFKAFINLDGTPFGDTVDSIIEQPFLIMSAFSEQNGNLMSESGYSQEQEDYAVITIKGTQHMNFTDLNVVLSNVGKAIGLLGTISPERQTEIMNAYIVSFFNKHLKGMQASSFDILLPEYPEITVKIIGDPF</sequence>
<dbReference type="AlphaFoldDB" id="A0A1G7GWT2"/>
<dbReference type="STRING" id="670482.SAMN04488542_103233"/>
<dbReference type="Gene3D" id="3.40.50.1820">
    <property type="entry name" value="alpha/beta hydrolase"/>
    <property type="match status" value="1"/>
</dbReference>
<dbReference type="Proteomes" id="UP000198972">
    <property type="component" value="Unassembled WGS sequence"/>
</dbReference>